<dbReference type="Proteomes" id="UP000026913">
    <property type="component" value="Chromosome"/>
</dbReference>
<protein>
    <submittedName>
        <fullName evidence="1">Uncharacterized protein</fullName>
    </submittedName>
</protein>
<accession>A0A024EI69</accession>
<dbReference type="AlphaFoldDB" id="A0A024EI69"/>
<organism evidence="1 2">
    <name type="scientific">Pseudomonas mandelii JR-1</name>
    <dbReference type="NCBI Taxonomy" id="1147786"/>
    <lineage>
        <taxon>Bacteria</taxon>
        <taxon>Pseudomonadati</taxon>
        <taxon>Pseudomonadota</taxon>
        <taxon>Gammaproteobacteria</taxon>
        <taxon>Pseudomonadales</taxon>
        <taxon>Pseudomonadaceae</taxon>
        <taxon>Pseudomonas</taxon>
    </lineage>
</organism>
<name>A0A024EI69_9PSED</name>
<dbReference type="EMBL" id="CP005960">
    <property type="protein sequence ID" value="AHZ72522.1"/>
    <property type="molecule type" value="Genomic_DNA"/>
</dbReference>
<reference evidence="1 2" key="1">
    <citation type="journal article" date="2012" name="J. Bacteriol.">
        <title>Genome sequence of cold-adapted Pseudomonas mandelii strain JR-1.</title>
        <authorList>
            <person name="Jang S.H."/>
            <person name="Kim J."/>
            <person name="Kim J."/>
            <person name="Hong S."/>
            <person name="Lee C."/>
        </authorList>
    </citation>
    <scope>NUCLEOTIDE SEQUENCE [LARGE SCALE GENOMIC DNA]</scope>
    <source>
        <strain evidence="1 2">JR-1</strain>
    </source>
</reference>
<evidence type="ECO:0000313" key="2">
    <source>
        <dbReference type="Proteomes" id="UP000026913"/>
    </source>
</evidence>
<gene>
    <name evidence="1" type="ORF">OU5_5443</name>
</gene>
<dbReference type="HOGENOM" id="CLU_3220867_0_0_6"/>
<dbReference type="KEGG" id="pman:OU5_5443"/>
<evidence type="ECO:0000313" key="1">
    <source>
        <dbReference type="EMBL" id="AHZ72522.1"/>
    </source>
</evidence>
<proteinExistence type="predicted"/>
<sequence>MEKCLGQYMPTAVKKRCCSGAMIRLSLWLKGATFGRVGQIQLMV</sequence>